<evidence type="ECO:0000313" key="5">
    <source>
        <dbReference type="Proteomes" id="UP000054820"/>
    </source>
</evidence>
<evidence type="ECO:0000313" key="4">
    <source>
        <dbReference type="EMBL" id="STY21740.1"/>
    </source>
</evidence>
<feature type="compositionally biased region" description="Polar residues" evidence="1">
    <location>
        <begin position="386"/>
        <end position="401"/>
    </location>
</feature>
<dbReference type="PROSITE" id="PS50011">
    <property type="entry name" value="PROTEIN_KINASE_DOM"/>
    <property type="match status" value="1"/>
</dbReference>
<dbReference type="EMBL" id="LNYZ01000043">
    <property type="protein sequence ID" value="KTD69947.1"/>
    <property type="molecule type" value="Genomic_DNA"/>
</dbReference>
<dbReference type="GO" id="GO:0005524">
    <property type="term" value="F:ATP binding"/>
    <property type="evidence" value="ECO:0007669"/>
    <property type="project" value="InterPro"/>
</dbReference>
<sequence>MHSFYKQKKTEKGKRKHAFQVAEALKKQIKEEQATGVLSGITDNIVKFALKTSEYISQFSETMQVGKQTVEIKLLGGSAIPIYSISYKDVTVVFRVISEADIDFSAYARARNHSNLNKYFPEQYAMEEFTHRFQKYYLEVLEYCGRKDLRTVNSDFISRIEYVRNMLQIMAALNAEGFCFTDIKPGNFVIADDGRLVLSDVKSLRDVLGIGTIPINELSNNISIGYQSLLDSVNNNPGSSSSDKPMVSVQEIDYESRYSLGISIYEVLTGHFVVSEHIQTLTAIKNLVKQRLSDQYDSSQSDFLQQQSGEAVKGLSAILEKMQKKDLREHLNLEHEVFQSPVGSVLKDIILSLTSKEKSQRMEVKGALICLEQALHLAQSSSAPSFAEENSSMGASNSNYTEPKRISRRYSQAKLPTIFRRSSSTTVQEREVPDTPNTDKREQFKQSGKVLSMIFSSPKKEKAKLLEATETPAP</sequence>
<dbReference type="InterPro" id="IPR011009">
    <property type="entry name" value="Kinase-like_dom_sf"/>
</dbReference>
<feature type="compositionally biased region" description="Basic and acidic residues" evidence="1">
    <location>
        <begin position="458"/>
        <end position="467"/>
    </location>
</feature>
<dbReference type="Proteomes" id="UP000054820">
    <property type="component" value="Unassembled WGS sequence"/>
</dbReference>
<dbReference type="STRING" id="460.Lstg_3388"/>
<dbReference type="InterPro" id="IPR000719">
    <property type="entry name" value="Prot_kinase_dom"/>
</dbReference>
<dbReference type="EMBL" id="UGOY01000001">
    <property type="protein sequence ID" value="STY21740.1"/>
    <property type="molecule type" value="Genomic_DNA"/>
</dbReference>
<dbReference type="SUPFAM" id="SSF56112">
    <property type="entry name" value="Protein kinase-like (PK-like)"/>
    <property type="match status" value="1"/>
</dbReference>
<dbReference type="AlphaFoldDB" id="A0A378L5T7"/>
<dbReference type="Gene3D" id="1.10.510.10">
    <property type="entry name" value="Transferase(Phosphotransferase) domain 1"/>
    <property type="match status" value="1"/>
</dbReference>
<feature type="domain" description="Protein kinase" evidence="2">
    <location>
        <begin position="4"/>
        <end position="375"/>
    </location>
</feature>
<organism evidence="4 6">
    <name type="scientific">Legionella steigerwaltii</name>
    <dbReference type="NCBI Taxonomy" id="460"/>
    <lineage>
        <taxon>Bacteria</taxon>
        <taxon>Pseudomonadati</taxon>
        <taxon>Pseudomonadota</taxon>
        <taxon>Gammaproteobacteria</taxon>
        <taxon>Legionellales</taxon>
        <taxon>Legionellaceae</taxon>
        <taxon>Legionella</taxon>
    </lineage>
</organism>
<dbReference type="Proteomes" id="UP000255110">
    <property type="component" value="Unassembled WGS sequence"/>
</dbReference>
<dbReference type="OrthoDB" id="9801841at2"/>
<protein>
    <submittedName>
        <fullName evidence="3 4">Protein kinase domain</fullName>
    </submittedName>
</protein>
<dbReference type="SMART" id="SM00220">
    <property type="entry name" value="S_TKc"/>
    <property type="match status" value="1"/>
</dbReference>
<evidence type="ECO:0000256" key="1">
    <source>
        <dbReference type="SAM" id="MobiDB-lite"/>
    </source>
</evidence>
<reference evidence="3 5" key="1">
    <citation type="submission" date="2015-11" db="EMBL/GenBank/DDBJ databases">
        <title>Genomic analysis of 38 Legionella species identifies large and diverse effector repertoires.</title>
        <authorList>
            <person name="Burstein D."/>
            <person name="Amaro F."/>
            <person name="Zusman T."/>
            <person name="Lifshitz Z."/>
            <person name="Cohen O."/>
            <person name="Gilbert J.A."/>
            <person name="Pupko T."/>
            <person name="Shuman H.A."/>
            <person name="Segal G."/>
        </authorList>
    </citation>
    <scope>NUCLEOTIDE SEQUENCE [LARGE SCALE GENOMIC DNA]</scope>
    <source>
        <strain evidence="3 5">SC-18-C9</strain>
    </source>
</reference>
<accession>A0A378L5T7</accession>
<keyword evidence="4" id="KW-0418">Kinase</keyword>
<keyword evidence="4" id="KW-0808">Transferase</keyword>
<evidence type="ECO:0000259" key="2">
    <source>
        <dbReference type="PROSITE" id="PS50011"/>
    </source>
</evidence>
<name>A0A378L5T7_9GAMM</name>
<feature type="region of interest" description="Disordered" evidence="1">
    <location>
        <begin position="386"/>
        <end position="474"/>
    </location>
</feature>
<evidence type="ECO:0000313" key="3">
    <source>
        <dbReference type="EMBL" id="KTD69947.1"/>
    </source>
</evidence>
<evidence type="ECO:0000313" key="6">
    <source>
        <dbReference type="Proteomes" id="UP000255110"/>
    </source>
</evidence>
<dbReference type="GO" id="GO:0004672">
    <property type="term" value="F:protein kinase activity"/>
    <property type="evidence" value="ECO:0007669"/>
    <property type="project" value="InterPro"/>
</dbReference>
<dbReference type="RefSeq" id="WP_058478817.1">
    <property type="nucleotide sequence ID" value="NZ_CAAAIO010000034.1"/>
</dbReference>
<gene>
    <name evidence="3" type="ORF">Lstg_3388</name>
    <name evidence="4" type="ORF">NCTC11991_00309</name>
</gene>
<reference evidence="4 6" key="2">
    <citation type="submission" date="2018-06" db="EMBL/GenBank/DDBJ databases">
        <authorList>
            <consortium name="Pathogen Informatics"/>
            <person name="Doyle S."/>
        </authorList>
    </citation>
    <scope>NUCLEOTIDE SEQUENCE [LARGE SCALE GENOMIC DNA]</scope>
    <source>
        <strain evidence="4 6">NCTC11991</strain>
    </source>
</reference>
<keyword evidence="5" id="KW-1185">Reference proteome</keyword>
<proteinExistence type="predicted"/>
<feature type="compositionally biased region" description="Basic and acidic residues" evidence="1">
    <location>
        <begin position="428"/>
        <end position="444"/>
    </location>
</feature>